<proteinExistence type="predicted"/>
<feature type="transmembrane region" description="Helical" evidence="3">
    <location>
        <begin position="511"/>
        <end position="532"/>
    </location>
</feature>
<dbReference type="InterPro" id="IPR000873">
    <property type="entry name" value="AMP-dep_synth/lig_dom"/>
</dbReference>
<dbReference type="Pfam" id="PF00501">
    <property type="entry name" value="AMP-binding"/>
    <property type="match status" value="2"/>
</dbReference>
<keyword evidence="6" id="KW-1185">Reference proteome</keyword>
<dbReference type="SUPFAM" id="SSF56801">
    <property type="entry name" value="Acetyl-CoA synthetase-like"/>
    <property type="match status" value="1"/>
</dbReference>
<dbReference type="Gene3D" id="3.30.300.30">
    <property type="match status" value="1"/>
</dbReference>
<dbReference type="EMBL" id="JAAMPI010000600">
    <property type="protein sequence ID" value="KAF4630009.1"/>
    <property type="molecule type" value="Genomic_DNA"/>
</dbReference>
<dbReference type="AlphaFoldDB" id="A0A8H4RJX4"/>
<sequence length="605" mass="66476">MGNHFQGLEALPSHERTVFERYGCGLDIPPPFSLLHKAFENIVDSQPLDVALEHDGKSLTYADLDRSANRLANTLISEGLQPGQQVCLVAQRSTYMVTAILAILKCGCQYVPLDGGVVPEQLLSHIIQHTQGTFILCLQRHLTKVEHCGHGQRIIVLDQENTKSDLASPVRPEVDTPASSGAYVIFTSGQWEILGTLLNGGTLLLRTSDWNAVLKRAHTIISTPSILETLRKEEYPNIKTVALAGEPCPKPLAEEWSRDVTFHNCCGPTEVTIVNTIQHHTPGRQLSIGKPIPNTNVYILDENENPLPVGSIGTMWAGGRCVSRGSLMFNTGDLGRWLEDGTLEHHGRLDDQVKIKGFRVELDGVSTAIEKAPGIHKACAILHENVLWGFYSSPNFIDESAVKAVVKAHQPYYAVPEKFVFLPSLPLTPNGKTDRNALTTSIPALAEIDPIKEKGTISLAVPEKCLMATPANSFTSKSESSTSRTSLDKYALPEKKGRHVIRSVRHRVFSLYRRLFSLVFIANMSIVIFILVSPSRRNLPHLASAIASNLTASVLFRQDHVINLLFTIACSVPLRISNVAPDIHYRGHHPTFADFHSSASGNLPP</sequence>
<evidence type="ECO:0000259" key="4">
    <source>
        <dbReference type="Pfam" id="PF00501"/>
    </source>
</evidence>
<accession>A0A8H4RJX4</accession>
<dbReference type="GO" id="GO:0031177">
    <property type="term" value="F:phosphopantetheine binding"/>
    <property type="evidence" value="ECO:0007669"/>
    <property type="project" value="TreeGrafter"/>
</dbReference>
<dbReference type="PANTHER" id="PTHR45527:SF1">
    <property type="entry name" value="FATTY ACID SYNTHASE"/>
    <property type="match status" value="1"/>
</dbReference>
<dbReference type="Gene3D" id="3.40.50.12780">
    <property type="entry name" value="N-terminal domain of ligase-like"/>
    <property type="match status" value="2"/>
</dbReference>
<dbReference type="GO" id="GO:0005737">
    <property type="term" value="C:cytoplasm"/>
    <property type="evidence" value="ECO:0007669"/>
    <property type="project" value="TreeGrafter"/>
</dbReference>
<protein>
    <recommendedName>
        <fullName evidence="4">AMP-dependent synthetase/ligase domain-containing protein</fullName>
    </recommendedName>
</protein>
<reference evidence="5 6" key="1">
    <citation type="submission" date="2020-03" db="EMBL/GenBank/DDBJ databases">
        <title>Draft Genome Sequence of Cudoniella acicularis.</title>
        <authorList>
            <person name="Buettner E."/>
            <person name="Kellner H."/>
        </authorList>
    </citation>
    <scope>NUCLEOTIDE SEQUENCE [LARGE SCALE GENOMIC DNA]</scope>
    <source>
        <strain evidence="5 6">DSM 108380</strain>
    </source>
</reference>
<keyword evidence="1" id="KW-0596">Phosphopantetheine</keyword>
<dbReference type="InterPro" id="IPR045851">
    <property type="entry name" value="AMP-bd_C_sf"/>
</dbReference>
<keyword evidence="2" id="KW-0597">Phosphoprotein</keyword>
<keyword evidence="3" id="KW-0472">Membrane</keyword>
<evidence type="ECO:0000256" key="2">
    <source>
        <dbReference type="ARBA" id="ARBA00022553"/>
    </source>
</evidence>
<keyword evidence="3" id="KW-0812">Transmembrane</keyword>
<evidence type="ECO:0000313" key="5">
    <source>
        <dbReference type="EMBL" id="KAF4630009.1"/>
    </source>
</evidence>
<feature type="domain" description="AMP-dependent synthetase/ligase" evidence="4">
    <location>
        <begin position="190"/>
        <end position="325"/>
    </location>
</feature>
<evidence type="ECO:0000256" key="1">
    <source>
        <dbReference type="ARBA" id="ARBA00022450"/>
    </source>
</evidence>
<comment type="caution">
    <text evidence="5">The sequence shown here is derived from an EMBL/GenBank/DDBJ whole genome shotgun (WGS) entry which is preliminary data.</text>
</comment>
<evidence type="ECO:0000256" key="3">
    <source>
        <dbReference type="SAM" id="Phobius"/>
    </source>
</evidence>
<name>A0A8H4RJX4_9HELO</name>
<dbReference type="PANTHER" id="PTHR45527">
    <property type="entry name" value="NONRIBOSOMAL PEPTIDE SYNTHETASE"/>
    <property type="match status" value="1"/>
</dbReference>
<organism evidence="5 6">
    <name type="scientific">Cudoniella acicularis</name>
    <dbReference type="NCBI Taxonomy" id="354080"/>
    <lineage>
        <taxon>Eukaryota</taxon>
        <taxon>Fungi</taxon>
        <taxon>Dikarya</taxon>
        <taxon>Ascomycota</taxon>
        <taxon>Pezizomycotina</taxon>
        <taxon>Leotiomycetes</taxon>
        <taxon>Helotiales</taxon>
        <taxon>Tricladiaceae</taxon>
        <taxon>Cudoniella</taxon>
    </lineage>
</organism>
<gene>
    <name evidence="5" type="ORF">G7Y89_g8138</name>
</gene>
<dbReference type="GO" id="GO:0043041">
    <property type="term" value="P:amino acid activation for nonribosomal peptide biosynthetic process"/>
    <property type="evidence" value="ECO:0007669"/>
    <property type="project" value="TreeGrafter"/>
</dbReference>
<dbReference type="OrthoDB" id="3142841at2759"/>
<feature type="domain" description="AMP-dependent synthetase/ligase" evidence="4">
    <location>
        <begin position="40"/>
        <end position="189"/>
    </location>
</feature>
<dbReference type="GO" id="GO:0044550">
    <property type="term" value="P:secondary metabolite biosynthetic process"/>
    <property type="evidence" value="ECO:0007669"/>
    <property type="project" value="TreeGrafter"/>
</dbReference>
<keyword evidence="3" id="KW-1133">Transmembrane helix</keyword>
<dbReference type="InterPro" id="IPR042099">
    <property type="entry name" value="ANL_N_sf"/>
</dbReference>
<evidence type="ECO:0000313" key="6">
    <source>
        <dbReference type="Proteomes" id="UP000566819"/>
    </source>
</evidence>
<dbReference type="Proteomes" id="UP000566819">
    <property type="component" value="Unassembled WGS sequence"/>
</dbReference>